<evidence type="ECO:0000256" key="9">
    <source>
        <dbReference type="ARBA" id="ARBA00022723"/>
    </source>
</evidence>
<evidence type="ECO:0000256" key="20">
    <source>
        <dbReference type="HAMAP-Rule" id="MF_00179"/>
    </source>
</evidence>
<evidence type="ECO:0000256" key="19">
    <source>
        <dbReference type="ARBA" id="ARBA00049295"/>
    </source>
</evidence>
<dbReference type="PIRSF" id="PIRSF001259">
    <property type="entry name" value="RibA"/>
    <property type="match status" value="1"/>
</dbReference>
<name>M2ZHW7_9NOCA</name>
<evidence type="ECO:0000256" key="13">
    <source>
        <dbReference type="ARBA" id="ARBA00022842"/>
    </source>
</evidence>
<evidence type="ECO:0000256" key="18">
    <source>
        <dbReference type="ARBA" id="ARBA00043932"/>
    </source>
</evidence>
<dbReference type="CDD" id="cd00641">
    <property type="entry name" value="GTP_cyclohydro2"/>
    <property type="match status" value="1"/>
</dbReference>
<comment type="cofactor">
    <cofactor evidence="2">
        <name>Mn(2+)</name>
        <dbReference type="ChEBI" id="CHEBI:29035"/>
    </cofactor>
</comment>
<feature type="binding site" evidence="20">
    <location>
        <begin position="252"/>
        <end position="256"/>
    </location>
    <ligand>
        <name>GTP</name>
        <dbReference type="ChEBI" id="CHEBI:37565"/>
    </ligand>
</feature>
<dbReference type="InterPro" id="IPR000926">
    <property type="entry name" value="RibA"/>
</dbReference>
<dbReference type="FunFam" id="3.40.50.10990:FF:000001">
    <property type="entry name" value="Riboflavin biosynthesis protein RibBA"/>
    <property type="match status" value="1"/>
</dbReference>
<feature type="binding site" evidence="20">
    <location>
        <position position="257"/>
    </location>
    <ligand>
        <name>Zn(2+)</name>
        <dbReference type="ChEBI" id="CHEBI:29105"/>
        <note>catalytic</note>
    </ligand>
</feature>
<dbReference type="PANTHER" id="PTHR21327">
    <property type="entry name" value="GTP CYCLOHYDROLASE II-RELATED"/>
    <property type="match status" value="1"/>
</dbReference>
<feature type="binding site" evidence="20">
    <location>
        <position position="359"/>
    </location>
    <ligand>
        <name>GTP</name>
        <dbReference type="ChEBI" id="CHEBI:37565"/>
    </ligand>
</feature>
<comment type="function">
    <text evidence="18 20">Catalyzes the conversion of GTP to 2,5-diamino-6-ribosylamino-4(3H)-pyrimidinone 5'-phosphate (DARP), formate and pyrophosphate.</text>
</comment>
<protein>
    <recommendedName>
        <fullName evidence="20">GTP cyclohydrolase-2</fullName>
        <ecNumber evidence="20">3.5.4.25</ecNumber>
    </recommendedName>
    <alternativeName>
        <fullName evidence="20">GTP cyclohydrolase II</fullName>
    </alternativeName>
</protein>
<organism evidence="22 23">
    <name type="scientific">Rhodococcus ruber BKS 20-38</name>
    <dbReference type="NCBI Taxonomy" id="1278076"/>
    <lineage>
        <taxon>Bacteria</taxon>
        <taxon>Bacillati</taxon>
        <taxon>Actinomycetota</taxon>
        <taxon>Actinomycetes</taxon>
        <taxon>Mycobacteriales</taxon>
        <taxon>Nocardiaceae</taxon>
        <taxon>Rhodococcus</taxon>
    </lineage>
</organism>
<keyword evidence="13" id="KW-0460">Magnesium</keyword>
<comment type="cofactor">
    <cofactor evidence="3">
        <name>Mg(2+)</name>
        <dbReference type="ChEBI" id="CHEBI:18420"/>
    </cofactor>
</comment>
<feature type="binding site" evidence="20">
    <location>
        <position position="268"/>
    </location>
    <ligand>
        <name>Zn(2+)</name>
        <dbReference type="ChEBI" id="CHEBI:29105"/>
        <note>catalytic</note>
    </ligand>
</feature>
<dbReference type="GO" id="GO:0009231">
    <property type="term" value="P:riboflavin biosynthetic process"/>
    <property type="evidence" value="ECO:0007669"/>
    <property type="project" value="UniProtKB-UniRule"/>
</dbReference>
<dbReference type="RefSeq" id="WP_003934732.1">
    <property type="nucleotide sequence ID" value="NZ_AOEX01000016.1"/>
</dbReference>
<feature type="domain" description="GTP cyclohydrolase II" evidence="21">
    <location>
        <begin position="212"/>
        <end position="373"/>
    </location>
</feature>
<keyword evidence="12 20" id="KW-0862">Zinc</keyword>
<dbReference type="NCBIfam" id="NF001591">
    <property type="entry name" value="PRK00393.1"/>
    <property type="match status" value="1"/>
</dbReference>
<gene>
    <name evidence="20" type="primary">ribA</name>
    <name evidence="22" type="ORF">G352_03234</name>
</gene>
<dbReference type="InterPro" id="IPR017945">
    <property type="entry name" value="DHBP_synth_RibB-like_a/b_dom"/>
</dbReference>
<dbReference type="GO" id="GO:0008686">
    <property type="term" value="F:3,4-dihydroxy-2-butanone-4-phosphate synthase activity"/>
    <property type="evidence" value="ECO:0007669"/>
    <property type="project" value="UniProtKB-EC"/>
</dbReference>
<comment type="similarity">
    <text evidence="20">Belongs to the GTP cyclohydrolase II family.</text>
</comment>
<evidence type="ECO:0000256" key="11">
    <source>
        <dbReference type="ARBA" id="ARBA00022801"/>
    </source>
</evidence>
<evidence type="ECO:0000256" key="7">
    <source>
        <dbReference type="ARBA" id="ARBA00005520"/>
    </source>
</evidence>
<keyword evidence="9 20" id="KW-0479">Metal-binding</keyword>
<dbReference type="SUPFAM" id="SSF142695">
    <property type="entry name" value="RibA-like"/>
    <property type="match status" value="1"/>
</dbReference>
<dbReference type="NCBIfam" id="TIGR00505">
    <property type="entry name" value="ribA"/>
    <property type="match status" value="1"/>
</dbReference>
<feature type="binding site" evidence="20">
    <location>
        <position position="270"/>
    </location>
    <ligand>
        <name>Zn(2+)</name>
        <dbReference type="ChEBI" id="CHEBI:29105"/>
        <note>catalytic</note>
    </ligand>
</feature>
<keyword evidence="10 20" id="KW-0547">Nucleotide-binding</keyword>
<evidence type="ECO:0000256" key="15">
    <source>
        <dbReference type="ARBA" id="ARBA00023211"/>
    </source>
</evidence>
<proteinExistence type="inferred from homology"/>
<dbReference type="Pfam" id="PF00926">
    <property type="entry name" value="DHBP_synthase"/>
    <property type="match status" value="1"/>
</dbReference>
<evidence type="ECO:0000313" key="22">
    <source>
        <dbReference type="EMBL" id="EME66917.1"/>
    </source>
</evidence>
<keyword evidence="8 20" id="KW-0686">Riboflavin biosynthesis</keyword>
<feature type="binding site" evidence="20">
    <location>
        <position position="354"/>
    </location>
    <ligand>
        <name>GTP</name>
        <dbReference type="ChEBI" id="CHEBI:37565"/>
    </ligand>
</feature>
<dbReference type="NCBIfam" id="TIGR00506">
    <property type="entry name" value="ribB"/>
    <property type="match status" value="1"/>
</dbReference>
<dbReference type="Proteomes" id="UP000011731">
    <property type="component" value="Unassembled WGS sequence"/>
</dbReference>
<comment type="catalytic activity">
    <reaction evidence="19 20">
        <text>GTP + 4 H2O = 2,5-diamino-6-hydroxy-4-(5-phosphoribosylamino)-pyrimidine + formate + 2 phosphate + 3 H(+)</text>
        <dbReference type="Rhea" id="RHEA:23704"/>
        <dbReference type="ChEBI" id="CHEBI:15377"/>
        <dbReference type="ChEBI" id="CHEBI:15378"/>
        <dbReference type="ChEBI" id="CHEBI:15740"/>
        <dbReference type="ChEBI" id="CHEBI:37565"/>
        <dbReference type="ChEBI" id="CHEBI:43474"/>
        <dbReference type="ChEBI" id="CHEBI:58614"/>
        <dbReference type="EC" id="3.5.4.25"/>
    </reaction>
</comment>
<dbReference type="HAMAP" id="MF_00179">
    <property type="entry name" value="RibA"/>
    <property type="match status" value="1"/>
</dbReference>
<evidence type="ECO:0000256" key="16">
    <source>
        <dbReference type="ARBA" id="ARBA00023239"/>
    </source>
</evidence>
<dbReference type="EMBL" id="AOEX01000016">
    <property type="protein sequence ID" value="EME66917.1"/>
    <property type="molecule type" value="Genomic_DNA"/>
</dbReference>
<keyword evidence="11 20" id="KW-0378">Hydrolase</keyword>
<dbReference type="GO" id="GO:0005525">
    <property type="term" value="F:GTP binding"/>
    <property type="evidence" value="ECO:0007669"/>
    <property type="project" value="UniProtKB-KW"/>
</dbReference>
<sequence length="409" mass="44402">MMNKSSIDDVLHTVATGGIVAVVDDENRENEGDLIMAAQFATPEKVAFFLEYTSGLLCTAITDDAADRLELPLMVETNTESHQTAFLVSVDYLHGTSTGISAGDRAATIRALARPDTEPDALARPGHVMPLRARPGGVLERPGHTEAGVDLCRLAGVEPAALLCELVTADRLEMMRRPQIEAFAGAHQIPLCTIEDLARYRRDASTLTRTGQARIPTRYGTFEAISYRQGSGPEHLALVMGEPSRAAQPQVRVHSECLTGDVVGSLVCDCGPQFDLALESIARAGAGVLIYLRGHEGRGIGLGHKLQAYRLQQQDCLDTVDANLRLGLPVDGRDYRVAADILRDLGIESIELLTNNPDKIAQLERHGVTVSTRRHHQTCATDHNVRHLMTKRDRMGHLLSPTVGVNPLP</sequence>
<dbReference type="Pfam" id="PF00925">
    <property type="entry name" value="GTP_cyclohydro2"/>
    <property type="match status" value="1"/>
</dbReference>
<feature type="binding site" evidence="20">
    <location>
        <position position="273"/>
    </location>
    <ligand>
        <name>GTP</name>
        <dbReference type="ChEBI" id="CHEBI:37565"/>
    </ligand>
</feature>
<evidence type="ECO:0000256" key="1">
    <source>
        <dbReference type="ARBA" id="ARBA00000141"/>
    </source>
</evidence>
<evidence type="ECO:0000256" key="6">
    <source>
        <dbReference type="ARBA" id="ARBA00004904"/>
    </source>
</evidence>
<dbReference type="AlphaFoldDB" id="M2ZHW7"/>
<evidence type="ECO:0000256" key="3">
    <source>
        <dbReference type="ARBA" id="ARBA00001946"/>
    </source>
</evidence>
<keyword evidence="14 20" id="KW-0342">GTP-binding</keyword>
<evidence type="ECO:0000256" key="8">
    <source>
        <dbReference type="ARBA" id="ARBA00022619"/>
    </source>
</evidence>
<comment type="cofactor">
    <cofactor evidence="20">
        <name>Zn(2+)</name>
        <dbReference type="ChEBI" id="CHEBI:29105"/>
    </cofactor>
    <text evidence="20">Binds 1 zinc ion per subunit.</text>
</comment>
<accession>M2ZHW7</accession>
<dbReference type="Gene3D" id="3.40.50.10990">
    <property type="entry name" value="GTP cyclohydrolase II"/>
    <property type="match status" value="1"/>
</dbReference>
<evidence type="ECO:0000256" key="17">
    <source>
        <dbReference type="ARBA" id="ARBA00023268"/>
    </source>
</evidence>
<dbReference type="InterPro" id="IPR036144">
    <property type="entry name" value="RibA-like_sf"/>
</dbReference>
<evidence type="ECO:0000256" key="4">
    <source>
        <dbReference type="ARBA" id="ARBA00002284"/>
    </source>
</evidence>
<keyword evidence="17" id="KW-0511">Multifunctional enzyme</keyword>
<dbReference type="FunFam" id="3.90.870.10:FF:000001">
    <property type="entry name" value="Riboflavin biosynthesis protein RibBA"/>
    <property type="match status" value="1"/>
</dbReference>
<feature type="binding site" evidence="20">
    <location>
        <begin position="296"/>
        <end position="298"/>
    </location>
    <ligand>
        <name>GTP</name>
        <dbReference type="ChEBI" id="CHEBI:37565"/>
    </ligand>
</feature>
<evidence type="ECO:0000313" key="23">
    <source>
        <dbReference type="Proteomes" id="UP000011731"/>
    </source>
</evidence>
<evidence type="ECO:0000256" key="12">
    <source>
        <dbReference type="ARBA" id="ARBA00022833"/>
    </source>
</evidence>
<dbReference type="PANTHER" id="PTHR21327:SF18">
    <property type="entry name" value="3,4-DIHYDROXY-2-BUTANONE 4-PHOSPHATE SYNTHASE"/>
    <property type="match status" value="1"/>
</dbReference>
<dbReference type="EC" id="3.5.4.25" evidence="20"/>
<comment type="pathway">
    <text evidence="6">Cofactor biosynthesis; riboflavin biosynthesis; 2-hydroxy-3-oxobutyl phosphate from D-ribulose 5-phosphate: step 1/1.</text>
</comment>
<keyword evidence="16" id="KW-0456">Lyase</keyword>
<dbReference type="InterPro" id="IPR000422">
    <property type="entry name" value="DHBP_synthase_RibB"/>
</dbReference>
<evidence type="ECO:0000256" key="2">
    <source>
        <dbReference type="ARBA" id="ARBA00001936"/>
    </source>
</evidence>
<dbReference type="GO" id="GO:0008270">
    <property type="term" value="F:zinc ion binding"/>
    <property type="evidence" value="ECO:0007669"/>
    <property type="project" value="UniProtKB-UniRule"/>
</dbReference>
<comment type="function">
    <text evidence="4">Catalyzes the conversion of D-ribulose 5-phosphate to formate and 3,4-dihydroxy-2-butanone 4-phosphate.</text>
</comment>
<dbReference type="GO" id="GO:0003935">
    <property type="term" value="F:GTP cyclohydrolase II activity"/>
    <property type="evidence" value="ECO:0007669"/>
    <property type="project" value="UniProtKB-UniRule"/>
</dbReference>
<feature type="active site" description="Proton acceptor" evidence="20">
    <location>
        <position position="331"/>
    </location>
</feature>
<reference evidence="22 23" key="1">
    <citation type="journal article" date="2013" name="Genome Announc.">
        <title>Draft Genome Sequence of Rhodococcus ruber Strain BKS 20-38.</title>
        <authorList>
            <person name="Bala M."/>
            <person name="Kumar S."/>
            <person name="Raghava G.P."/>
            <person name="Mayilraj S."/>
        </authorList>
    </citation>
    <scope>NUCLEOTIDE SEQUENCE [LARGE SCALE GENOMIC DNA]</scope>
    <source>
        <strain evidence="22 23">BKS 20-38</strain>
    </source>
</reference>
<evidence type="ECO:0000259" key="21">
    <source>
        <dbReference type="Pfam" id="PF00925"/>
    </source>
</evidence>
<feature type="active site" description="Nucleophile" evidence="20">
    <location>
        <position position="333"/>
    </location>
</feature>
<comment type="pathway">
    <text evidence="5 20">Cofactor biosynthesis; riboflavin biosynthesis; 5-amino-6-(D-ribitylamino)uracil from GTP: step 1/4.</text>
</comment>
<keyword evidence="15" id="KW-0464">Manganese</keyword>
<dbReference type="InterPro" id="IPR032677">
    <property type="entry name" value="GTP_cyclohydro_II"/>
</dbReference>
<dbReference type="SUPFAM" id="SSF55821">
    <property type="entry name" value="YrdC/RibB"/>
    <property type="match status" value="1"/>
</dbReference>
<comment type="caution">
    <text evidence="22">The sequence shown here is derived from an EMBL/GenBank/DDBJ whole genome shotgun (WGS) entry which is preliminary data.</text>
</comment>
<evidence type="ECO:0000256" key="10">
    <source>
        <dbReference type="ARBA" id="ARBA00022741"/>
    </source>
</evidence>
<evidence type="ECO:0000256" key="14">
    <source>
        <dbReference type="ARBA" id="ARBA00023134"/>
    </source>
</evidence>
<dbReference type="UniPathway" id="UPA00275">
    <property type="reaction ID" value="UER00399"/>
</dbReference>
<dbReference type="GO" id="GO:0005829">
    <property type="term" value="C:cytosol"/>
    <property type="evidence" value="ECO:0007669"/>
    <property type="project" value="TreeGrafter"/>
</dbReference>
<comment type="similarity">
    <text evidence="7">In the N-terminal section; belongs to the DHBP synthase family.</text>
</comment>
<evidence type="ECO:0000256" key="5">
    <source>
        <dbReference type="ARBA" id="ARBA00004853"/>
    </source>
</evidence>
<dbReference type="Gene3D" id="3.90.870.10">
    <property type="entry name" value="DHBP synthase"/>
    <property type="match status" value="1"/>
</dbReference>
<keyword evidence="23" id="KW-1185">Reference proteome</keyword>
<feature type="binding site" evidence="20">
    <location>
        <position position="319"/>
    </location>
    <ligand>
        <name>GTP</name>
        <dbReference type="ChEBI" id="CHEBI:37565"/>
    </ligand>
</feature>
<dbReference type="PATRIC" id="fig|1278076.4.peg.673"/>
<comment type="catalytic activity">
    <reaction evidence="1">
        <text>D-ribulose 5-phosphate = (2S)-2-hydroxy-3-oxobutyl phosphate + formate + H(+)</text>
        <dbReference type="Rhea" id="RHEA:18457"/>
        <dbReference type="ChEBI" id="CHEBI:15378"/>
        <dbReference type="ChEBI" id="CHEBI:15740"/>
        <dbReference type="ChEBI" id="CHEBI:58121"/>
        <dbReference type="ChEBI" id="CHEBI:58830"/>
        <dbReference type="EC" id="4.1.99.12"/>
    </reaction>
</comment>